<dbReference type="RefSeq" id="WP_008329717.1">
    <property type="nucleotide sequence ID" value="NZ_CH902578.1"/>
</dbReference>
<proteinExistence type="inferred from homology"/>
<dbReference type="PRINTS" id="PR00081">
    <property type="entry name" value="GDHRDH"/>
</dbReference>
<evidence type="ECO:0000256" key="3">
    <source>
        <dbReference type="RuleBase" id="RU000363"/>
    </source>
</evidence>
<protein>
    <submittedName>
        <fullName evidence="4">Probable short-chain type dehydrogenase/reductase</fullName>
    </submittedName>
</protein>
<dbReference type="OrthoDB" id="4690547at2"/>
<dbReference type="PRINTS" id="PR00080">
    <property type="entry name" value="SDRFAMILY"/>
</dbReference>
<dbReference type="Proteomes" id="UP000002931">
    <property type="component" value="Unassembled WGS sequence"/>
</dbReference>
<organism evidence="4 5">
    <name type="scientific">Maritimibacter alkaliphilus HTCC2654</name>
    <dbReference type="NCBI Taxonomy" id="314271"/>
    <lineage>
        <taxon>Bacteria</taxon>
        <taxon>Pseudomonadati</taxon>
        <taxon>Pseudomonadota</taxon>
        <taxon>Alphaproteobacteria</taxon>
        <taxon>Rhodobacterales</taxon>
        <taxon>Roseobacteraceae</taxon>
        <taxon>Maritimibacter</taxon>
    </lineage>
</organism>
<dbReference type="HOGENOM" id="CLU_010194_2_1_5"/>
<dbReference type="InterPro" id="IPR036291">
    <property type="entry name" value="NAD(P)-bd_dom_sf"/>
</dbReference>
<evidence type="ECO:0000313" key="4">
    <source>
        <dbReference type="EMBL" id="EAQ10553.1"/>
    </source>
</evidence>
<gene>
    <name evidence="4" type="ORF">RB2654_06007</name>
</gene>
<accession>A3VMF0</accession>
<reference evidence="4 5" key="1">
    <citation type="journal article" date="2010" name="J. Bacteriol.">
        <title>Genome sequences of Pelagibaca bermudensis HTCC2601T and Maritimibacter alkaliphilus HTCC2654T, the type strains of two marine Roseobacter genera.</title>
        <authorList>
            <person name="Thrash J.C."/>
            <person name="Cho J.C."/>
            <person name="Ferriera S."/>
            <person name="Johnson J."/>
            <person name="Vergin K.L."/>
            <person name="Giovannoni S.J."/>
        </authorList>
    </citation>
    <scope>NUCLEOTIDE SEQUENCE [LARGE SCALE GENOMIC DNA]</scope>
    <source>
        <strain evidence="4 5">HTCC2654</strain>
    </source>
</reference>
<dbReference type="AlphaFoldDB" id="A3VMF0"/>
<evidence type="ECO:0000256" key="2">
    <source>
        <dbReference type="ARBA" id="ARBA00023002"/>
    </source>
</evidence>
<evidence type="ECO:0000313" key="5">
    <source>
        <dbReference type="Proteomes" id="UP000002931"/>
    </source>
</evidence>
<dbReference type="PANTHER" id="PTHR24322">
    <property type="entry name" value="PKSB"/>
    <property type="match status" value="1"/>
</dbReference>
<comment type="caution">
    <text evidence="4">The sequence shown here is derived from an EMBL/GenBank/DDBJ whole genome shotgun (WGS) entry which is preliminary data.</text>
</comment>
<dbReference type="InterPro" id="IPR002347">
    <property type="entry name" value="SDR_fam"/>
</dbReference>
<sequence length="276" mass="29134">MYSGKVAVVTGGGAGLGRELALGLAARGARVAVCDLNGDWADETARMVRAAGGDALSEAVDVGDSAAMGAFAGRVAGHFGAVHQLYNNAGIAIEGKPITRLADDEIEKVLRVNLWGAFNGTRAFLPHLKDSGDGLLCNIASLNGMLALGGAAPYCASKSAVIGLTESVRIEMLQARAPVAVALVLPGGIATDIARRLPPDWDDLTPERQAQIKAQIDENYRKYLKMPPEVAARDILKKLARGRRRITVTPKAYWLDLLVRAIPAQYPKLVAGAMRG</sequence>
<dbReference type="EMBL" id="AAMT01000032">
    <property type="protein sequence ID" value="EAQ10553.1"/>
    <property type="molecule type" value="Genomic_DNA"/>
</dbReference>
<dbReference type="PANTHER" id="PTHR24322:SF736">
    <property type="entry name" value="RETINOL DEHYDROGENASE 10"/>
    <property type="match status" value="1"/>
</dbReference>
<keyword evidence="2" id="KW-0560">Oxidoreductase</keyword>
<dbReference type="Gene3D" id="3.40.50.720">
    <property type="entry name" value="NAD(P)-binding Rossmann-like Domain"/>
    <property type="match status" value="1"/>
</dbReference>
<name>A3VMF0_9RHOB</name>
<evidence type="ECO:0000256" key="1">
    <source>
        <dbReference type="ARBA" id="ARBA00006484"/>
    </source>
</evidence>
<dbReference type="eggNOG" id="COG0300">
    <property type="taxonomic scope" value="Bacteria"/>
</dbReference>
<dbReference type="PROSITE" id="PS00061">
    <property type="entry name" value="ADH_SHORT"/>
    <property type="match status" value="1"/>
</dbReference>
<dbReference type="InterPro" id="IPR020904">
    <property type="entry name" value="Sc_DH/Rdtase_CS"/>
</dbReference>
<comment type="similarity">
    <text evidence="1 3">Belongs to the short-chain dehydrogenases/reductases (SDR) family.</text>
</comment>
<keyword evidence="5" id="KW-1185">Reference proteome</keyword>
<dbReference type="GO" id="GO:0016616">
    <property type="term" value="F:oxidoreductase activity, acting on the CH-OH group of donors, NAD or NADP as acceptor"/>
    <property type="evidence" value="ECO:0007669"/>
    <property type="project" value="TreeGrafter"/>
</dbReference>
<dbReference type="Pfam" id="PF00106">
    <property type="entry name" value="adh_short"/>
    <property type="match status" value="1"/>
</dbReference>
<dbReference type="STRING" id="314271.RB2654_06007"/>
<dbReference type="SUPFAM" id="SSF51735">
    <property type="entry name" value="NAD(P)-binding Rossmann-fold domains"/>
    <property type="match status" value="1"/>
</dbReference>